<organism evidence="3 4">
    <name type="scientific">Podospora australis</name>
    <dbReference type="NCBI Taxonomy" id="1536484"/>
    <lineage>
        <taxon>Eukaryota</taxon>
        <taxon>Fungi</taxon>
        <taxon>Dikarya</taxon>
        <taxon>Ascomycota</taxon>
        <taxon>Pezizomycotina</taxon>
        <taxon>Sordariomycetes</taxon>
        <taxon>Sordariomycetidae</taxon>
        <taxon>Sordariales</taxon>
        <taxon>Podosporaceae</taxon>
        <taxon>Podospora</taxon>
    </lineage>
</organism>
<comment type="caution">
    <text evidence="3">The sequence shown here is derived from an EMBL/GenBank/DDBJ whole genome shotgun (WGS) entry which is preliminary data.</text>
</comment>
<keyword evidence="2" id="KW-0472">Membrane</keyword>
<gene>
    <name evidence="3" type="ORF">QBC35DRAFT_481180</name>
</gene>
<keyword evidence="2" id="KW-0812">Transmembrane</keyword>
<feature type="transmembrane region" description="Helical" evidence="2">
    <location>
        <begin position="51"/>
        <end position="70"/>
    </location>
</feature>
<evidence type="ECO:0000256" key="2">
    <source>
        <dbReference type="SAM" id="Phobius"/>
    </source>
</evidence>
<reference evidence="3" key="1">
    <citation type="journal article" date="2023" name="Mol. Phylogenet. Evol.">
        <title>Genome-scale phylogeny and comparative genomics of the fungal order Sordariales.</title>
        <authorList>
            <person name="Hensen N."/>
            <person name="Bonometti L."/>
            <person name="Westerberg I."/>
            <person name="Brannstrom I.O."/>
            <person name="Guillou S."/>
            <person name="Cros-Aarteil S."/>
            <person name="Calhoun S."/>
            <person name="Haridas S."/>
            <person name="Kuo A."/>
            <person name="Mondo S."/>
            <person name="Pangilinan J."/>
            <person name="Riley R."/>
            <person name="LaButti K."/>
            <person name="Andreopoulos B."/>
            <person name="Lipzen A."/>
            <person name="Chen C."/>
            <person name="Yan M."/>
            <person name="Daum C."/>
            <person name="Ng V."/>
            <person name="Clum A."/>
            <person name="Steindorff A."/>
            <person name="Ohm R.A."/>
            <person name="Martin F."/>
            <person name="Silar P."/>
            <person name="Natvig D.O."/>
            <person name="Lalanne C."/>
            <person name="Gautier V."/>
            <person name="Ament-Velasquez S.L."/>
            <person name="Kruys A."/>
            <person name="Hutchinson M.I."/>
            <person name="Powell A.J."/>
            <person name="Barry K."/>
            <person name="Miller A.N."/>
            <person name="Grigoriev I.V."/>
            <person name="Debuchy R."/>
            <person name="Gladieux P."/>
            <person name="Hiltunen Thoren M."/>
            <person name="Johannesson H."/>
        </authorList>
    </citation>
    <scope>NUCLEOTIDE SEQUENCE</scope>
    <source>
        <strain evidence="3">PSN309</strain>
    </source>
</reference>
<feature type="region of interest" description="Disordered" evidence="1">
    <location>
        <begin position="154"/>
        <end position="179"/>
    </location>
</feature>
<accession>A0AAN6X719</accession>
<keyword evidence="2" id="KW-1133">Transmembrane helix</keyword>
<protein>
    <submittedName>
        <fullName evidence="3">Uncharacterized protein</fullName>
    </submittedName>
</protein>
<keyword evidence="4" id="KW-1185">Reference proteome</keyword>
<evidence type="ECO:0000313" key="4">
    <source>
        <dbReference type="Proteomes" id="UP001302126"/>
    </source>
</evidence>
<sequence>MDAVSAYSVSSLAWFGAQAVPLILWPSFISTLLTPNTLHQQYVPASAVEQYFARSLGFTQLTVGALLLILSGTLHLDSIVDTPTDSVSPYANAVVLMSALYHTLMAIYSYTQYSSIRGAPSAYLLGCVGSSALAVFGLWVLLFAGDKRRISKRTGADKNTSSWPFKNSEADKKKHKKRL</sequence>
<proteinExistence type="predicted"/>
<feature type="transmembrane region" description="Helical" evidence="2">
    <location>
        <begin position="122"/>
        <end position="144"/>
    </location>
</feature>
<dbReference type="AlphaFoldDB" id="A0AAN6X719"/>
<feature type="transmembrane region" description="Helical" evidence="2">
    <location>
        <begin position="90"/>
        <end position="110"/>
    </location>
</feature>
<dbReference type="EMBL" id="MU864351">
    <property type="protein sequence ID" value="KAK4193307.1"/>
    <property type="molecule type" value="Genomic_DNA"/>
</dbReference>
<name>A0AAN6X719_9PEZI</name>
<dbReference type="PANTHER" id="PTHR39605:SF1">
    <property type="entry name" value="MAJOR FACILITATOR SUPERFAMILY (MFS) PROFILE DOMAIN-CONTAINING PROTEIN"/>
    <property type="match status" value="1"/>
</dbReference>
<dbReference type="PANTHER" id="PTHR39605">
    <property type="entry name" value="MAJOR FACILITATOR SUPERFAMILY (MFS) PROFILE DOMAIN-CONTAINING PROTEIN"/>
    <property type="match status" value="1"/>
</dbReference>
<evidence type="ECO:0000313" key="3">
    <source>
        <dbReference type="EMBL" id="KAK4193307.1"/>
    </source>
</evidence>
<dbReference type="Proteomes" id="UP001302126">
    <property type="component" value="Unassembled WGS sequence"/>
</dbReference>
<reference evidence="3" key="2">
    <citation type="submission" date="2023-05" db="EMBL/GenBank/DDBJ databases">
        <authorList>
            <consortium name="Lawrence Berkeley National Laboratory"/>
            <person name="Steindorff A."/>
            <person name="Hensen N."/>
            <person name="Bonometti L."/>
            <person name="Westerberg I."/>
            <person name="Brannstrom I.O."/>
            <person name="Guillou S."/>
            <person name="Cros-Aarteil S."/>
            <person name="Calhoun S."/>
            <person name="Haridas S."/>
            <person name="Kuo A."/>
            <person name="Mondo S."/>
            <person name="Pangilinan J."/>
            <person name="Riley R."/>
            <person name="Labutti K."/>
            <person name="Andreopoulos B."/>
            <person name="Lipzen A."/>
            <person name="Chen C."/>
            <person name="Yanf M."/>
            <person name="Daum C."/>
            <person name="Ng V."/>
            <person name="Clum A."/>
            <person name="Ohm R."/>
            <person name="Martin F."/>
            <person name="Silar P."/>
            <person name="Natvig D."/>
            <person name="Lalanne C."/>
            <person name="Gautier V."/>
            <person name="Ament-Velasquez S.L."/>
            <person name="Kruys A."/>
            <person name="Hutchinson M.I."/>
            <person name="Powell A.J."/>
            <person name="Barry K."/>
            <person name="Miller A.N."/>
            <person name="Grigoriev I.V."/>
            <person name="Debuchy R."/>
            <person name="Gladieux P."/>
            <person name="Thoren M.H."/>
            <person name="Johannesson H."/>
        </authorList>
    </citation>
    <scope>NUCLEOTIDE SEQUENCE</scope>
    <source>
        <strain evidence="3">PSN309</strain>
    </source>
</reference>
<evidence type="ECO:0000256" key="1">
    <source>
        <dbReference type="SAM" id="MobiDB-lite"/>
    </source>
</evidence>